<dbReference type="PIRSF" id="PIRSF029730">
    <property type="entry name" value="UCP029730"/>
    <property type="match status" value="1"/>
</dbReference>
<protein>
    <submittedName>
        <fullName evidence="1">N-formylglutamate amidohydrolase</fullName>
    </submittedName>
</protein>
<accession>A0A5B8JB01</accession>
<reference evidence="1 2" key="1">
    <citation type="submission" date="2019-07" db="EMBL/GenBank/DDBJ databases">
        <title>Litoreibacter alkalisoli sp. nov., isolated from saline-alkaline soil.</title>
        <authorList>
            <person name="Wang S."/>
            <person name="Xu L."/>
            <person name="Xing Y.-T."/>
            <person name="Sun J.-Q."/>
        </authorList>
    </citation>
    <scope>NUCLEOTIDE SEQUENCE [LARGE SCALE GENOMIC DNA]</scope>
    <source>
        <strain evidence="1 2">LN3S51</strain>
        <plasmid evidence="1 2">unnamed4</plasmid>
    </source>
</reference>
<dbReference type="InterPro" id="IPR011227">
    <property type="entry name" value="UCP029730"/>
</dbReference>
<evidence type="ECO:0000313" key="2">
    <source>
        <dbReference type="Proteomes" id="UP000318483"/>
    </source>
</evidence>
<dbReference type="GO" id="GO:0016787">
    <property type="term" value="F:hydrolase activity"/>
    <property type="evidence" value="ECO:0007669"/>
    <property type="project" value="UniProtKB-KW"/>
</dbReference>
<dbReference type="AlphaFoldDB" id="A0A5B8JB01"/>
<geneLocation type="plasmid" evidence="1 2">
    <name>unnamed4</name>
</geneLocation>
<organism evidence="1 2">
    <name type="scientific">Qingshengfaniella alkalisoli</name>
    <dbReference type="NCBI Taxonomy" id="2599296"/>
    <lineage>
        <taxon>Bacteria</taxon>
        <taxon>Pseudomonadati</taxon>
        <taxon>Pseudomonadota</taxon>
        <taxon>Alphaproteobacteria</taxon>
        <taxon>Rhodobacterales</taxon>
        <taxon>Paracoccaceae</taxon>
        <taxon>Qingshengfaniella</taxon>
    </lineage>
</organism>
<dbReference type="OrthoDB" id="9815326at2"/>
<dbReference type="EMBL" id="CP042265">
    <property type="protein sequence ID" value="QDY71340.1"/>
    <property type="molecule type" value="Genomic_DNA"/>
</dbReference>
<dbReference type="Gene3D" id="3.40.630.40">
    <property type="entry name" value="Zn-dependent exopeptidases"/>
    <property type="match status" value="1"/>
</dbReference>
<keyword evidence="1" id="KW-0378">Hydrolase</keyword>
<proteinExistence type="predicted"/>
<dbReference type="KEGG" id="lit:FPZ52_16695"/>
<dbReference type="Proteomes" id="UP000318483">
    <property type="component" value="Plasmid unnamed4"/>
</dbReference>
<evidence type="ECO:0000313" key="1">
    <source>
        <dbReference type="EMBL" id="QDY71340.1"/>
    </source>
</evidence>
<dbReference type="SUPFAM" id="SSF53187">
    <property type="entry name" value="Zn-dependent exopeptidases"/>
    <property type="match status" value="1"/>
</dbReference>
<gene>
    <name evidence="1" type="ORF">FPZ52_16695</name>
</gene>
<keyword evidence="1" id="KW-0614">Plasmid</keyword>
<sequence length="262" mass="28076">MTFSNDSVTVSAPNEAVSVLNADGDSRILLVCEHASRHIPAELDGLGLSDETALSHAAWDIGALELAKAMSTELDAPLVMSNVSRLVYDCNRPPHARGAMPDKVEQFIIPGNENLTDDARAWRVAHVYEPFRAALTAALDGSAERNVLVTVHSFTPIYFGQHRSVELGLLHDSDARLAEAMNGGAARHTTLKTALNQPYGPEDGVTHTLREHALPRGLLNVMIEVRNDMLADPVGRAVELVGLLGEALESIDAAHKDGAAKA</sequence>
<dbReference type="Pfam" id="PF05013">
    <property type="entry name" value="FGase"/>
    <property type="match status" value="1"/>
</dbReference>
<name>A0A5B8JB01_9RHOB</name>
<keyword evidence="2" id="KW-1185">Reference proteome</keyword>
<dbReference type="RefSeq" id="WP_146366756.1">
    <property type="nucleotide sequence ID" value="NZ_CP042265.1"/>
</dbReference>
<dbReference type="InterPro" id="IPR007709">
    <property type="entry name" value="N-FG_amidohydro"/>
</dbReference>